<dbReference type="EMBL" id="QMIF01000001">
    <property type="protein sequence ID" value="TVM36420.1"/>
    <property type="molecule type" value="Genomic_DNA"/>
</dbReference>
<dbReference type="InterPro" id="IPR007160">
    <property type="entry name" value="DUF362"/>
</dbReference>
<sequence>MTVVQQDGRVAAVESRALSDDPEAYENAVAAALDAVDAAAFFAAQERVLLKPNLVNDSPFPVTTPVAMVRAVLRYARQAGAGEVVVAEGCGQAGMETGEIFARLGYEAMAREEDVRLIDLNHEPCTMLTDDSRTVHRTMELPEIAFTHAVVSLPVLKAHSLSKVTGSLKNMMGLLPPTRYGAGAGGYKKSQFHGQLQECIADLITYRSPDLAVMDGTVGLRDYHLGGAKCDPPVGKILASFDAKALDREAAGLLGLDWRAIAHLR</sequence>
<reference evidence="2 3" key="1">
    <citation type="submission" date="2018-06" db="EMBL/GenBank/DDBJ databases">
        <title>Complete genome of Desulfovibrio marinus P48SEP.</title>
        <authorList>
            <person name="Crispim J.S."/>
            <person name="Vidigal P.M.P."/>
            <person name="Silva L.C.F."/>
            <person name="Araujo L.C."/>
            <person name="Laguardia C.N."/>
            <person name="Dias R.S."/>
            <person name="Sousa M.P."/>
            <person name="Paula S.O."/>
            <person name="Silva C."/>
        </authorList>
    </citation>
    <scope>NUCLEOTIDE SEQUENCE [LARGE SCALE GENOMIC DNA]</scope>
    <source>
        <strain evidence="2 3">P48SEP</strain>
    </source>
</reference>
<dbReference type="Proteomes" id="UP000434052">
    <property type="component" value="Unassembled WGS sequence"/>
</dbReference>
<name>A0A6P1ZLP3_9BACT</name>
<comment type="caution">
    <text evidence="2">The sequence shown here is derived from an EMBL/GenBank/DDBJ whole genome shotgun (WGS) entry which is preliminary data.</text>
</comment>
<protein>
    <submittedName>
        <fullName evidence="2">DUF362 domain-containing protein</fullName>
    </submittedName>
</protein>
<evidence type="ECO:0000313" key="2">
    <source>
        <dbReference type="EMBL" id="TVM36420.1"/>
    </source>
</evidence>
<gene>
    <name evidence="2" type="ORF">DQK91_00405</name>
</gene>
<organism evidence="2 3">
    <name type="scientific">Oceanidesulfovibrio marinus</name>
    <dbReference type="NCBI Taxonomy" id="370038"/>
    <lineage>
        <taxon>Bacteria</taxon>
        <taxon>Pseudomonadati</taxon>
        <taxon>Thermodesulfobacteriota</taxon>
        <taxon>Desulfovibrionia</taxon>
        <taxon>Desulfovibrionales</taxon>
        <taxon>Desulfovibrionaceae</taxon>
        <taxon>Oceanidesulfovibrio</taxon>
    </lineage>
</organism>
<dbReference type="Pfam" id="PF04015">
    <property type="entry name" value="DUF362"/>
    <property type="match status" value="1"/>
</dbReference>
<evidence type="ECO:0000313" key="3">
    <source>
        <dbReference type="Proteomes" id="UP000434052"/>
    </source>
</evidence>
<feature type="domain" description="DUF362" evidence="1">
    <location>
        <begin position="48"/>
        <end position="251"/>
    </location>
</feature>
<dbReference type="AlphaFoldDB" id="A0A6P1ZLP3"/>
<dbReference type="OrthoDB" id="9785671at2"/>
<proteinExistence type="predicted"/>
<accession>A0A6P1ZLP3</accession>
<evidence type="ECO:0000259" key="1">
    <source>
        <dbReference type="Pfam" id="PF04015"/>
    </source>
</evidence>
<dbReference type="RefSeq" id="WP_144233457.1">
    <property type="nucleotide sequence ID" value="NZ_QMIF01000001.1"/>
</dbReference>